<keyword evidence="10" id="KW-1185">Reference proteome</keyword>
<feature type="domain" description="Enolase C-terminal TIM barrel" evidence="7">
    <location>
        <begin position="169"/>
        <end position="364"/>
    </location>
</feature>
<accession>A0A059EWL1</accession>
<dbReference type="InterPro" id="IPR020810">
    <property type="entry name" value="Enolase_C"/>
</dbReference>
<dbReference type="OrthoDB" id="2187092at2759"/>
<dbReference type="GO" id="GO:0000287">
    <property type="term" value="F:magnesium ion binding"/>
    <property type="evidence" value="ECO:0007669"/>
    <property type="project" value="InterPro"/>
</dbReference>
<keyword evidence="6" id="KW-0456">Lyase</keyword>
<dbReference type="Gene3D" id="3.30.390.10">
    <property type="entry name" value="Enolase-like, N-terminal domain"/>
    <property type="match status" value="1"/>
</dbReference>
<dbReference type="PANTHER" id="PTHR11902:SF1">
    <property type="entry name" value="ENOLASE"/>
    <property type="match status" value="1"/>
</dbReference>
<protein>
    <recommendedName>
        <fullName evidence="3">phosphopyruvate hydratase</fullName>
        <ecNumber evidence="3">4.2.1.11</ecNumber>
    </recommendedName>
</protein>
<feature type="domain" description="Enolase N-terminal" evidence="8">
    <location>
        <begin position="7"/>
        <end position="129"/>
    </location>
</feature>
<evidence type="ECO:0000313" key="10">
    <source>
        <dbReference type="Proteomes" id="UP000030655"/>
    </source>
</evidence>
<comment type="pathway">
    <text evidence="1">Carbohydrate degradation; glycolysis; pyruvate from D-glyceraldehyde 3-phosphate: step 4/5.</text>
</comment>
<dbReference type="UniPathway" id="UPA00109">
    <property type="reaction ID" value="UER00187"/>
</dbReference>
<dbReference type="InterPro" id="IPR020811">
    <property type="entry name" value="Enolase_N"/>
</dbReference>
<keyword evidence="4" id="KW-0460">Magnesium</keyword>
<keyword evidence="5" id="KW-0324">Glycolysis</keyword>
<dbReference type="HOGENOM" id="CLU_031223_0_0_1"/>
<dbReference type="Proteomes" id="UP000030655">
    <property type="component" value="Unassembled WGS sequence"/>
</dbReference>
<evidence type="ECO:0000256" key="5">
    <source>
        <dbReference type="ARBA" id="ARBA00023152"/>
    </source>
</evidence>
<gene>
    <name evidence="9" type="ORF">H312_03497</name>
</gene>
<dbReference type="SUPFAM" id="SSF54826">
    <property type="entry name" value="Enolase N-terminal domain-like"/>
    <property type="match status" value="1"/>
</dbReference>
<dbReference type="GO" id="GO:0000015">
    <property type="term" value="C:phosphopyruvate hydratase complex"/>
    <property type="evidence" value="ECO:0007669"/>
    <property type="project" value="InterPro"/>
</dbReference>
<evidence type="ECO:0000256" key="3">
    <source>
        <dbReference type="ARBA" id="ARBA00012058"/>
    </source>
</evidence>
<evidence type="ECO:0000313" key="9">
    <source>
        <dbReference type="EMBL" id="KCZ79119.1"/>
    </source>
</evidence>
<dbReference type="EMBL" id="KK365360">
    <property type="protein sequence ID" value="KCZ79119.1"/>
    <property type="molecule type" value="Genomic_DNA"/>
</dbReference>
<dbReference type="InterPro" id="IPR000941">
    <property type="entry name" value="Enolase"/>
</dbReference>
<dbReference type="GO" id="GO:0004634">
    <property type="term" value="F:phosphopyruvate hydratase activity"/>
    <property type="evidence" value="ECO:0007669"/>
    <property type="project" value="UniProtKB-EC"/>
</dbReference>
<proteinExistence type="inferred from homology"/>
<dbReference type="Pfam" id="PF03952">
    <property type="entry name" value="Enolase_N"/>
    <property type="match status" value="1"/>
</dbReference>
<dbReference type="SMART" id="SM01192">
    <property type="entry name" value="Enolase_C"/>
    <property type="match status" value="1"/>
</dbReference>
<reference evidence="10" key="1">
    <citation type="submission" date="2013-02" db="EMBL/GenBank/DDBJ databases">
        <authorList>
            <consortium name="The Broad Institute Genome Sequencing Platform"/>
            <person name="Cuomo C."/>
            <person name="Becnel J."/>
            <person name="Sanscrainte N."/>
            <person name="Walker B."/>
            <person name="Young S.K."/>
            <person name="Zeng Q."/>
            <person name="Gargeya S."/>
            <person name="Fitzgerald M."/>
            <person name="Haas B."/>
            <person name="Abouelleil A."/>
            <person name="Alvarado L."/>
            <person name="Arachchi H.M."/>
            <person name="Berlin A.M."/>
            <person name="Chapman S.B."/>
            <person name="Dewar J."/>
            <person name="Goldberg J."/>
            <person name="Griggs A."/>
            <person name="Gujja S."/>
            <person name="Hansen M."/>
            <person name="Howarth C."/>
            <person name="Imamovic A."/>
            <person name="Larimer J."/>
            <person name="McCowan C."/>
            <person name="Murphy C."/>
            <person name="Neiman D."/>
            <person name="Pearson M."/>
            <person name="Priest M."/>
            <person name="Roberts A."/>
            <person name="Saif S."/>
            <person name="Shea T."/>
            <person name="Sisk P."/>
            <person name="Sykes S."/>
            <person name="Wortman J."/>
            <person name="Nusbaum C."/>
            <person name="Birren B."/>
        </authorList>
    </citation>
    <scope>NUCLEOTIDE SEQUENCE [LARGE SCALE GENOMIC DNA]</scope>
    <source>
        <strain evidence="10">PRA339</strain>
    </source>
</reference>
<dbReference type="EC" id="4.2.1.11" evidence="3"/>
<dbReference type="GO" id="GO:0006096">
    <property type="term" value="P:glycolytic process"/>
    <property type="evidence" value="ECO:0007669"/>
    <property type="project" value="UniProtKB-UniPathway"/>
</dbReference>
<sequence length="364" mass="41621">MNLSDIFEKLECREIISSRGTPTVEIELHTLIGIFRNSSPIAHRSDKKLAIENTNSVENALFNIRNIISKKLEKLNICIKNQKELDKYLCRIDGTNSLCRLGINTILPISIALSRAGAVASNLSLREYYSQLCDAKMKVPSPIFTMISKKESYVKDRSLFEELFGKTPINFSNVSICFERKSFSVALKEGLKFFLDLKKVLYSKFEKQFINVSDEGSFYAPIDDLRKALEILEETAQNHSYKDYFFTIKSDEYVNELNKYNIKFIHTSRTINRDTLSEENSKYFLVKFDKTGTITNAIEKVSLAKKEGKIIVVGSSTAETEDTFLSDFAVGIGADYFYIGAPCRGERVNKFNQMLRIEEKMNEM</sequence>
<dbReference type="InterPro" id="IPR036849">
    <property type="entry name" value="Enolase-like_C_sf"/>
</dbReference>
<dbReference type="SMART" id="SM01193">
    <property type="entry name" value="Enolase_N"/>
    <property type="match status" value="1"/>
</dbReference>
<evidence type="ECO:0000259" key="8">
    <source>
        <dbReference type="SMART" id="SM01193"/>
    </source>
</evidence>
<dbReference type="Gene3D" id="3.20.20.120">
    <property type="entry name" value="Enolase-like C-terminal domain"/>
    <property type="match status" value="2"/>
</dbReference>
<evidence type="ECO:0000256" key="2">
    <source>
        <dbReference type="ARBA" id="ARBA00009604"/>
    </source>
</evidence>
<name>A0A059EWL1_9MICR</name>
<dbReference type="AlphaFoldDB" id="A0A059EWL1"/>
<dbReference type="SUPFAM" id="SSF51604">
    <property type="entry name" value="Enolase C-terminal domain-like"/>
    <property type="match status" value="1"/>
</dbReference>
<dbReference type="VEuPathDB" id="MicrosporidiaDB:H312_03497"/>
<dbReference type="STRING" id="1288291.A0A059EWL1"/>
<reference evidence="9 10" key="2">
    <citation type="submission" date="2014-03" db="EMBL/GenBank/DDBJ databases">
        <title>The Genome Sequence of Anncaliia algerae insect isolate PRA339.</title>
        <authorList>
            <consortium name="The Broad Institute Genome Sequencing Platform"/>
            <consortium name="The Broad Institute Genome Sequencing Center for Infectious Disease"/>
            <person name="Cuomo C."/>
            <person name="Becnel J."/>
            <person name="Sanscrainte N."/>
            <person name="Walker B."/>
            <person name="Young S.K."/>
            <person name="Zeng Q."/>
            <person name="Gargeya S."/>
            <person name="Fitzgerald M."/>
            <person name="Haas B."/>
            <person name="Abouelleil A."/>
            <person name="Alvarado L."/>
            <person name="Arachchi H.M."/>
            <person name="Berlin A.M."/>
            <person name="Chapman S.B."/>
            <person name="Dewar J."/>
            <person name="Goldberg J."/>
            <person name="Griggs A."/>
            <person name="Gujja S."/>
            <person name="Hansen M."/>
            <person name="Howarth C."/>
            <person name="Imamovic A."/>
            <person name="Larimer J."/>
            <person name="McCowan C."/>
            <person name="Murphy C."/>
            <person name="Neiman D."/>
            <person name="Pearson M."/>
            <person name="Priest M."/>
            <person name="Roberts A."/>
            <person name="Saif S."/>
            <person name="Shea T."/>
            <person name="Sisk P."/>
            <person name="Sykes S."/>
            <person name="Wortman J."/>
            <person name="Nusbaum C."/>
            <person name="Birren B."/>
        </authorList>
    </citation>
    <scope>NUCLEOTIDE SEQUENCE [LARGE SCALE GENOMIC DNA]</scope>
    <source>
        <strain evidence="9 10">PRA339</strain>
    </source>
</reference>
<dbReference type="PANTHER" id="PTHR11902">
    <property type="entry name" value="ENOLASE"/>
    <property type="match status" value="1"/>
</dbReference>
<evidence type="ECO:0000256" key="6">
    <source>
        <dbReference type="ARBA" id="ARBA00023239"/>
    </source>
</evidence>
<evidence type="ECO:0000256" key="4">
    <source>
        <dbReference type="ARBA" id="ARBA00022842"/>
    </source>
</evidence>
<dbReference type="InterPro" id="IPR029017">
    <property type="entry name" value="Enolase-like_N"/>
</dbReference>
<evidence type="ECO:0000256" key="1">
    <source>
        <dbReference type="ARBA" id="ARBA00005031"/>
    </source>
</evidence>
<comment type="similarity">
    <text evidence="2">Belongs to the enolase family.</text>
</comment>
<dbReference type="Pfam" id="PF00113">
    <property type="entry name" value="Enolase_C"/>
    <property type="match status" value="2"/>
</dbReference>
<evidence type="ECO:0000259" key="7">
    <source>
        <dbReference type="SMART" id="SM01192"/>
    </source>
</evidence>
<organism evidence="9 10">
    <name type="scientific">Anncaliia algerae PRA339</name>
    <dbReference type="NCBI Taxonomy" id="1288291"/>
    <lineage>
        <taxon>Eukaryota</taxon>
        <taxon>Fungi</taxon>
        <taxon>Fungi incertae sedis</taxon>
        <taxon>Microsporidia</taxon>
        <taxon>Tubulinosematoidea</taxon>
        <taxon>Tubulinosematidae</taxon>
        <taxon>Anncaliia</taxon>
    </lineage>
</organism>